<evidence type="ECO:0000256" key="8">
    <source>
        <dbReference type="SAM" id="MobiDB-lite"/>
    </source>
</evidence>
<gene>
    <name evidence="12" type="ORF">HERILL_LOCUS9645</name>
</gene>
<dbReference type="GO" id="GO:0006508">
    <property type="term" value="P:proteolysis"/>
    <property type="evidence" value="ECO:0007669"/>
    <property type="project" value="UniProtKB-KW"/>
</dbReference>
<keyword evidence="5" id="KW-0862">Zinc</keyword>
<evidence type="ECO:0000256" key="5">
    <source>
        <dbReference type="ARBA" id="ARBA00022833"/>
    </source>
</evidence>
<evidence type="ECO:0000259" key="10">
    <source>
        <dbReference type="Pfam" id="PF05193"/>
    </source>
</evidence>
<feature type="region of interest" description="Disordered" evidence="8">
    <location>
        <begin position="1"/>
        <end position="21"/>
    </location>
</feature>
<dbReference type="InterPro" id="IPR011765">
    <property type="entry name" value="Pept_M16_N"/>
</dbReference>
<evidence type="ECO:0000256" key="4">
    <source>
        <dbReference type="ARBA" id="ARBA00022801"/>
    </source>
</evidence>
<feature type="domain" description="Peptidase M16 N-terminal" evidence="9">
    <location>
        <begin position="89"/>
        <end position="214"/>
    </location>
</feature>
<dbReference type="SUPFAM" id="SSF63411">
    <property type="entry name" value="LuxS/MPP-like metallohydrolase"/>
    <property type="match status" value="4"/>
</dbReference>
<dbReference type="Pfam" id="PF00675">
    <property type="entry name" value="Peptidase_M16"/>
    <property type="match status" value="1"/>
</dbReference>
<evidence type="ECO:0000256" key="1">
    <source>
        <dbReference type="ARBA" id="ARBA00007261"/>
    </source>
</evidence>
<evidence type="ECO:0000259" key="11">
    <source>
        <dbReference type="Pfam" id="PF16187"/>
    </source>
</evidence>
<evidence type="ECO:0000313" key="13">
    <source>
        <dbReference type="Proteomes" id="UP000594454"/>
    </source>
</evidence>
<feature type="compositionally biased region" description="Low complexity" evidence="8">
    <location>
        <begin position="37"/>
        <end position="55"/>
    </location>
</feature>
<feature type="domain" description="Peptidase M16 middle/third" evidence="11">
    <location>
        <begin position="434"/>
        <end position="719"/>
    </location>
</feature>
<dbReference type="OrthoDB" id="952271at2759"/>
<evidence type="ECO:0000256" key="7">
    <source>
        <dbReference type="RuleBase" id="RU004447"/>
    </source>
</evidence>
<dbReference type="InterPro" id="IPR001431">
    <property type="entry name" value="Pept_M16_Zn_BS"/>
</dbReference>
<proteinExistence type="inferred from homology"/>
<evidence type="ECO:0000256" key="3">
    <source>
        <dbReference type="ARBA" id="ARBA00022723"/>
    </source>
</evidence>
<name>A0A7R8UUN2_HERIL</name>
<organism evidence="12 13">
    <name type="scientific">Hermetia illucens</name>
    <name type="common">Black soldier fly</name>
    <dbReference type="NCBI Taxonomy" id="343691"/>
    <lineage>
        <taxon>Eukaryota</taxon>
        <taxon>Metazoa</taxon>
        <taxon>Ecdysozoa</taxon>
        <taxon>Arthropoda</taxon>
        <taxon>Hexapoda</taxon>
        <taxon>Insecta</taxon>
        <taxon>Pterygota</taxon>
        <taxon>Neoptera</taxon>
        <taxon>Endopterygota</taxon>
        <taxon>Diptera</taxon>
        <taxon>Brachycera</taxon>
        <taxon>Stratiomyomorpha</taxon>
        <taxon>Stratiomyidae</taxon>
        <taxon>Hermetiinae</taxon>
        <taxon>Hermetia</taxon>
    </lineage>
</organism>
<protein>
    <recommendedName>
        <fullName evidence="14">Nardilysin</fullName>
    </recommendedName>
</protein>
<dbReference type="InterPro" id="IPR011249">
    <property type="entry name" value="Metalloenz_LuxS/M16"/>
</dbReference>
<evidence type="ECO:0000313" key="12">
    <source>
        <dbReference type="EMBL" id="CAD7086908.1"/>
    </source>
</evidence>
<dbReference type="InParanoid" id="A0A7R8UUN2"/>
<evidence type="ECO:0000256" key="6">
    <source>
        <dbReference type="ARBA" id="ARBA00023049"/>
    </source>
</evidence>
<feature type="compositionally biased region" description="Acidic residues" evidence="8">
    <location>
        <begin position="56"/>
        <end position="88"/>
    </location>
</feature>
<dbReference type="Pfam" id="PF05193">
    <property type="entry name" value="Peptidase_M16_C"/>
    <property type="match status" value="2"/>
</dbReference>
<sequence length="1028" mass="118456">MKESLVQYLETPDKSENDKKEYRMLKLPNGLTAMLVSDPSPVPDDGSSIPSMCSTDSEDETSSDEEECESTETESETSSDDYESEEGDEKLAACALMVSVGSFSDPPDVQGLAHFLEHMIFMGSTKYPSENAFDSYIKKCGGFDNADTDCEETSFYFEIAEKYLDGAMDRFAQLFTEPLMKKDAMAREREAIESEFQSKMQDDDIRRDQLLANLGQTGHPCNEFSWGNLKTLKENISDDDLYVKVHEFRKRHYSAHRMYLCVQARLPLDTLEELVIKNFSDIPNNGLPGDDYSAFTHKNAFKDEFYQKVYFVKPVTNICKLEITWCLPPLVEKYRSKPHEYIAYLFGYEGQGSLCAYLRNKLWALELIAGIDDTGFEFNSIYSLFSVYIYLTEEGFQHLEDVLSATFSYVKLLQKSGASQTLFAELQAIEETTFRYQTDQSAFDNVQDLVLNMKYYDPKHVLSGSELYFEYDKNAIQNVLDHISTNNFNVMITSTMKYNGIEYDQKETWFGTEFTSIQMPVAWKDLWDNATIIPELTLPNPNVFIAKDFTISWNESLGPLPPYPSKVVDTDVCEMWFRQDDKFLLPISYMYFYFISPLPMESPKNAVLLALYSMLLKYQLVEELYPATIAGLSYQCYSSEKGLVLKASGYSEKLHLIVEIITKRMASFLENTTNKQLEVFIKQQERNFYNYFVKPKSLNKDIRLGIIENKRWSSFEKYNLLHEVTLDEVRDFAKNLVNELKIQAIIQGNLTEKHAHDVINSVLQNINCSKIKDLKSIESRTSCLPIGAHFVKCKSFSQTDSNTVITNFYQIGPCTVRIECILDLLMMFVEEPLFDILRTKEQLGYDVSASVRNNNGILGYSITVNSQENKHSADHVEERIEAFRTEMMNILQNTSDEDFQQVLSSLIKIKLVADNELKDEVSRNWGEITCEEYIFDRHKREVECLKTFTKDTILEFCTKNEAENFRKLSVQVIGRKSTEPEECPAPTEHRRRFALEYEDDPKAISSVESFKHTLTLYPVTKTTLDENK</sequence>
<dbReference type="FunFam" id="3.30.830.10:FF:000005">
    <property type="entry name" value="nardilysin isoform X1"/>
    <property type="match status" value="1"/>
</dbReference>
<accession>A0A7R8UUN2</accession>
<feature type="region of interest" description="Disordered" evidence="8">
    <location>
        <begin position="33"/>
        <end position="88"/>
    </location>
</feature>
<feature type="domain" description="Peptidase M16 C-terminal" evidence="10">
    <location>
        <begin position="244"/>
        <end position="428"/>
    </location>
</feature>
<comment type="similarity">
    <text evidence="1 7">Belongs to the peptidase M16 family.</text>
</comment>
<dbReference type="PANTHER" id="PTHR43690">
    <property type="entry name" value="NARDILYSIN"/>
    <property type="match status" value="1"/>
</dbReference>
<dbReference type="InterPro" id="IPR032632">
    <property type="entry name" value="Peptidase_M16_M"/>
</dbReference>
<dbReference type="AlphaFoldDB" id="A0A7R8UUN2"/>
<keyword evidence="4" id="KW-0378">Hydrolase</keyword>
<reference evidence="12 13" key="1">
    <citation type="submission" date="2020-11" db="EMBL/GenBank/DDBJ databases">
        <authorList>
            <person name="Wallbank WR R."/>
            <person name="Pardo Diaz C."/>
            <person name="Kozak K."/>
            <person name="Martin S."/>
            <person name="Jiggins C."/>
            <person name="Moest M."/>
            <person name="Warren A I."/>
            <person name="Generalovic N T."/>
            <person name="Byers J.R.P. K."/>
            <person name="Montejo-Kovacevich G."/>
            <person name="Yen C E."/>
        </authorList>
    </citation>
    <scope>NUCLEOTIDE SEQUENCE [LARGE SCALE GENOMIC DNA]</scope>
</reference>
<keyword evidence="2" id="KW-0645">Protease</keyword>
<keyword evidence="6" id="KW-0482">Metalloprotease</keyword>
<feature type="domain" description="Peptidase M16 C-terminal" evidence="10">
    <location>
        <begin position="724"/>
        <end position="905"/>
    </location>
</feature>
<feature type="compositionally biased region" description="Basic and acidic residues" evidence="8">
    <location>
        <begin position="11"/>
        <end position="21"/>
    </location>
</feature>
<dbReference type="GO" id="GO:0004222">
    <property type="term" value="F:metalloendopeptidase activity"/>
    <property type="evidence" value="ECO:0007669"/>
    <property type="project" value="InterPro"/>
</dbReference>
<dbReference type="GO" id="GO:0046872">
    <property type="term" value="F:metal ion binding"/>
    <property type="evidence" value="ECO:0007669"/>
    <property type="project" value="UniProtKB-KW"/>
</dbReference>
<dbReference type="Gene3D" id="3.30.830.10">
    <property type="entry name" value="Metalloenzyme, LuxS/M16 peptidase-like"/>
    <property type="match status" value="4"/>
</dbReference>
<keyword evidence="3" id="KW-0479">Metal-binding</keyword>
<evidence type="ECO:0000259" key="9">
    <source>
        <dbReference type="Pfam" id="PF00675"/>
    </source>
</evidence>
<dbReference type="EMBL" id="LR899012">
    <property type="protein sequence ID" value="CAD7086908.1"/>
    <property type="molecule type" value="Genomic_DNA"/>
</dbReference>
<keyword evidence="13" id="KW-1185">Reference proteome</keyword>
<evidence type="ECO:0008006" key="14">
    <source>
        <dbReference type="Google" id="ProtNLM"/>
    </source>
</evidence>
<dbReference type="InterPro" id="IPR050626">
    <property type="entry name" value="Peptidase_M16"/>
</dbReference>
<dbReference type="PROSITE" id="PS00143">
    <property type="entry name" value="INSULINASE"/>
    <property type="match status" value="1"/>
</dbReference>
<dbReference type="FunCoup" id="A0A7R8UUN2">
    <property type="interactions" value="1096"/>
</dbReference>
<dbReference type="InterPro" id="IPR007863">
    <property type="entry name" value="Peptidase_M16_C"/>
</dbReference>
<dbReference type="PANTHER" id="PTHR43690:SF18">
    <property type="entry name" value="INSULIN-DEGRADING ENZYME-RELATED"/>
    <property type="match status" value="1"/>
</dbReference>
<dbReference type="Proteomes" id="UP000594454">
    <property type="component" value="Chromosome 4"/>
</dbReference>
<dbReference type="Pfam" id="PF16187">
    <property type="entry name" value="Peptidase_M16_M"/>
    <property type="match status" value="1"/>
</dbReference>
<evidence type="ECO:0000256" key="2">
    <source>
        <dbReference type="ARBA" id="ARBA00022670"/>
    </source>
</evidence>